<feature type="transmembrane region" description="Helical" evidence="1">
    <location>
        <begin position="284"/>
        <end position="307"/>
    </location>
</feature>
<dbReference type="GO" id="GO:0005886">
    <property type="term" value="C:plasma membrane"/>
    <property type="evidence" value="ECO:0007669"/>
    <property type="project" value="TreeGrafter"/>
</dbReference>
<accession>A0A3B0VQS9</accession>
<dbReference type="Pfam" id="PF00873">
    <property type="entry name" value="ACR_tran"/>
    <property type="match status" value="1"/>
</dbReference>
<dbReference type="Gene3D" id="3.30.2090.10">
    <property type="entry name" value="Multidrug efflux transporter AcrB TolC docking domain, DN and DC subdomains"/>
    <property type="match status" value="2"/>
</dbReference>
<evidence type="ECO:0000313" key="2">
    <source>
        <dbReference type="EMBL" id="VAW41402.1"/>
    </source>
</evidence>
<proteinExistence type="predicted"/>
<feature type="transmembrane region" description="Helical" evidence="1">
    <location>
        <begin position="100"/>
        <end position="119"/>
    </location>
</feature>
<dbReference type="PRINTS" id="PR00702">
    <property type="entry name" value="ACRIFLAVINRP"/>
</dbReference>
<protein>
    <submittedName>
        <fullName evidence="2">Cobalt-zinc-cadmium resistance protein CzcA Cation efflux system protein CusA</fullName>
    </submittedName>
</protein>
<organism evidence="2">
    <name type="scientific">hydrothermal vent metagenome</name>
    <dbReference type="NCBI Taxonomy" id="652676"/>
    <lineage>
        <taxon>unclassified sequences</taxon>
        <taxon>metagenomes</taxon>
        <taxon>ecological metagenomes</taxon>
    </lineage>
</organism>
<feature type="transmembrane region" description="Helical" evidence="1">
    <location>
        <begin position="206"/>
        <end position="225"/>
    </location>
</feature>
<feature type="transmembrane region" description="Helical" evidence="1">
    <location>
        <begin position="231"/>
        <end position="252"/>
    </location>
</feature>
<dbReference type="Gene3D" id="3.30.70.1320">
    <property type="entry name" value="Multidrug efflux transporter AcrB pore domain like"/>
    <property type="match status" value="1"/>
</dbReference>
<dbReference type="EMBL" id="UOEX01000383">
    <property type="protein sequence ID" value="VAW41402.1"/>
    <property type="molecule type" value="Genomic_DNA"/>
</dbReference>
<dbReference type="GO" id="GO:0042910">
    <property type="term" value="F:xenobiotic transmembrane transporter activity"/>
    <property type="evidence" value="ECO:0007669"/>
    <property type="project" value="TreeGrafter"/>
</dbReference>
<reference evidence="2" key="1">
    <citation type="submission" date="2018-06" db="EMBL/GenBank/DDBJ databases">
        <authorList>
            <person name="Zhirakovskaya E."/>
        </authorList>
    </citation>
    <scope>NUCLEOTIDE SEQUENCE</scope>
</reference>
<feature type="non-terminal residue" evidence="2">
    <location>
        <position position="488"/>
    </location>
</feature>
<sequence length="488" mass="52697">MRRIEDILAVPVAVRGGRSILLRDIATVIPGRVSRHYQVHGNGLPAVAFMVFKQPSANTIDVVHGIDQKLARLKALLPAGAKIRKYYNQADIISEARNSLFHDLLMGALLAAAVLFFFMGTFRATLIVTAAIPITLLATLAIMRILGQTLNVITLSALTLAVGMVVDDAIVVTENVVRHLQSGRDRQTASLNGAAEIAGPDASGTFTTVAAFAPLLFLSGIAGLFVRPFGLVISVALLASLIVSLTFVPMLFGRTGVSGQRHAMGTPLLAWLDRVLQRALHFTFAHRGITILLTVLALGLGGLAAWLGPINVLPHIDEGAILIEYTMPPGTSLKESDRIGDILEREALAQPDIQTVYRRTGSPEHGSQIEGVNRGELTIKLLPRSSRTRTLDQIMAALRHKYSKIPGVAFLYHQPTQEKMDESLSGLPAIFGVTIFGTDLPELVTLAAEAEKIMARDPALSNIINNTRIKSPQIIVHPDPMELSRYGL</sequence>
<gene>
    <name evidence="2" type="ORF">MNBD_DELTA03-1875</name>
</gene>
<dbReference type="PANTHER" id="PTHR32063">
    <property type="match status" value="1"/>
</dbReference>
<dbReference type="AlphaFoldDB" id="A0A3B0VQS9"/>
<dbReference type="Gene3D" id="3.30.70.1430">
    <property type="entry name" value="Multidrug efflux transporter AcrB pore domain"/>
    <property type="match status" value="1"/>
</dbReference>
<keyword evidence="1" id="KW-0472">Membrane</keyword>
<dbReference type="SUPFAM" id="SSF82693">
    <property type="entry name" value="Multidrug efflux transporter AcrB pore domain, PN1, PN2, PC1 and PC2 subdomains"/>
    <property type="match status" value="1"/>
</dbReference>
<keyword evidence="1" id="KW-0812">Transmembrane</keyword>
<feature type="transmembrane region" description="Helical" evidence="1">
    <location>
        <begin position="126"/>
        <end position="146"/>
    </location>
</feature>
<evidence type="ECO:0000256" key="1">
    <source>
        <dbReference type="SAM" id="Phobius"/>
    </source>
</evidence>
<name>A0A3B0VQS9_9ZZZZ</name>
<dbReference type="SUPFAM" id="SSF82866">
    <property type="entry name" value="Multidrug efflux transporter AcrB transmembrane domain"/>
    <property type="match status" value="1"/>
</dbReference>
<keyword evidence="1" id="KW-1133">Transmembrane helix</keyword>
<dbReference type="PANTHER" id="PTHR32063:SF4">
    <property type="entry name" value="SLR6043 PROTEIN"/>
    <property type="match status" value="1"/>
</dbReference>
<feature type="transmembrane region" description="Helical" evidence="1">
    <location>
        <begin position="152"/>
        <end position="177"/>
    </location>
</feature>
<dbReference type="InterPro" id="IPR027463">
    <property type="entry name" value="AcrB_DN_DC_subdom"/>
</dbReference>
<dbReference type="Gene3D" id="3.30.70.1440">
    <property type="entry name" value="Multidrug efflux transporter AcrB pore domain"/>
    <property type="match status" value="1"/>
</dbReference>
<dbReference type="InterPro" id="IPR001036">
    <property type="entry name" value="Acrflvin-R"/>
</dbReference>
<dbReference type="Gene3D" id="1.20.1640.10">
    <property type="entry name" value="Multidrug efflux transporter AcrB transmembrane domain"/>
    <property type="match status" value="2"/>
</dbReference>